<dbReference type="Pfam" id="PF00027">
    <property type="entry name" value="cNMP_binding"/>
    <property type="match status" value="1"/>
</dbReference>
<evidence type="ECO:0000256" key="2">
    <source>
        <dbReference type="ARBA" id="ARBA00023125"/>
    </source>
</evidence>
<gene>
    <name evidence="6" type="ORF">WCY31_04340</name>
</gene>
<keyword evidence="7" id="KW-1185">Reference proteome</keyword>
<dbReference type="SMART" id="SM00100">
    <property type="entry name" value="cNMP"/>
    <property type="match status" value="1"/>
</dbReference>
<keyword evidence="3" id="KW-0804">Transcription</keyword>
<proteinExistence type="predicted"/>
<dbReference type="Pfam" id="PF13545">
    <property type="entry name" value="HTH_Crp_2"/>
    <property type="match status" value="1"/>
</dbReference>
<evidence type="ECO:0000256" key="3">
    <source>
        <dbReference type="ARBA" id="ARBA00023163"/>
    </source>
</evidence>
<dbReference type="InterPro" id="IPR014710">
    <property type="entry name" value="RmlC-like_jellyroll"/>
</dbReference>
<dbReference type="Gene3D" id="1.10.10.10">
    <property type="entry name" value="Winged helix-like DNA-binding domain superfamily/Winged helix DNA-binding domain"/>
    <property type="match status" value="1"/>
</dbReference>
<dbReference type="Gene3D" id="2.60.120.10">
    <property type="entry name" value="Jelly Rolls"/>
    <property type="match status" value="1"/>
</dbReference>
<dbReference type="InterPro" id="IPR050397">
    <property type="entry name" value="Env_Response_Regulators"/>
</dbReference>
<accession>A0ABZ3HEG9</accession>
<evidence type="ECO:0000313" key="7">
    <source>
        <dbReference type="Proteomes" id="UP001447842"/>
    </source>
</evidence>
<reference evidence="6 7" key="1">
    <citation type="submission" date="2024-03" db="EMBL/GenBank/DDBJ databases">
        <title>Sulfurimonas sp. HSL3-1.</title>
        <authorList>
            <person name="Wang S."/>
        </authorList>
    </citation>
    <scope>NUCLEOTIDE SEQUENCE [LARGE SCALE GENOMIC DNA]</scope>
    <source>
        <strain evidence="6 7">HSL3-1</strain>
    </source>
</reference>
<dbReference type="EMBL" id="CP147920">
    <property type="protein sequence ID" value="XAU15937.1"/>
    <property type="molecule type" value="Genomic_DNA"/>
</dbReference>
<dbReference type="PRINTS" id="PR00034">
    <property type="entry name" value="HTHCRP"/>
</dbReference>
<dbReference type="PROSITE" id="PS50042">
    <property type="entry name" value="CNMP_BINDING_3"/>
    <property type="match status" value="1"/>
</dbReference>
<dbReference type="InterPro" id="IPR036390">
    <property type="entry name" value="WH_DNA-bd_sf"/>
</dbReference>
<dbReference type="InterPro" id="IPR036388">
    <property type="entry name" value="WH-like_DNA-bd_sf"/>
</dbReference>
<dbReference type="InterPro" id="IPR012318">
    <property type="entry name" value="HTH_CRP"/>
</dbReference>
<feature type="domain" description="Cyclic nucleotide-binding" evidence="4">
    <location>
        <begin position="6"/>
        <end position="72"/>
    </location>
</feature>
<dbReference type="InterPro" id="IPR000595">
    <property type="entry name" value="cNMP-bd_dom"/>
</dbReference>
<evidence type="ECO:0000259" key="4">
    <source>
        <dbReference type="PROSITE" id="PS50042"/>
    </source>
</evidence>
<keyword evidence="2" id="KW-0238">DNA-binding</keyword>
<dbReference type="InterPro" id="IPR018490">
    <property type="entry name" value="cNMP-bd_dom_sf"/>
</dbReference>
<feature type="domain" description="HTH crp-type" evidence="5">
    <location>
        <begin position="142"/>
        <end position="201"/>
    </location>
</feature>
<dbReference type="CDD" id="cd00038">
    <property type="entry name" value="CAP_ED"/>
    <property type="match status" value="1"/>
</dbReference>
<evidence type="ECO:0000256" key="1">
    <source>
        <dbReference type="ARBA" id="ARBA00023015"/>
    </source>
</evidence>
<name>A0ABZ3HEG9_9BACT</name>
<protein>
    <submittedName>
        <fullName evidence="6">Crp/Fnr family transcriptional regulator</fullName>
    </submittedName>
</protein>
<dbReference type="PANTHER" id="PTHR24567:SF74">
    <property type="entry name" value="HTH-TYPE TRANSCRIPTIONAL REGULATOR ARCR"/>
    <property type="match status" value="1"/>
</dbReference>
<dbReference type="SUPFAM" id="SSF46785">
    <property type="entry name" value="Winged helix' DNA-binding domain"/>
    <property type="match status" value="1"/>
</dbReference>
<evidence type="ECO:0000313" key="6">
    <source>
        <dbReference type="EMBL" id="XAU15937.1"/>
    </source>
</evidence>
<sequence length="201" mass="22586">MEPFPCYSRLAPESRRLVDTHAEAVRLQSGAELFGQGDRCAQVLFLGEGSVRVFRLHESGQEITLYFLGPGEQCNVNLNSAFTGTPAIGSAVADGPISGYLFPAEIVKQIYTAERDYQHYIFALFAKRLECMAGLVEDVRFKKLDDRLREWLHAQNTPRIPITHEKLAAHLGSSREVISRLLKELEHHGVVTLHRGMIELL</sequence>
<dbReference type="Proteomes" id="UP001447842">
    <property type="component" value="Chromosome"/>
</dbReference>
<dbReference type="PANTHER" id="PTHR24567">
    <property type="entry name" value="CRP FAMILY TRANSCRIPTIONAL REGULATORY PROTEIN"/>
    <property type="match status" value="1"/>
</dbReference>
<organism evidence="6 7">
    <name type="scientific">Sulfurimonas diazotrophicus</name>
    <dbReference type="NCBI Taxonomy" id="3131939"/>
    <lineage>
        <taxon>Bacteria</taxon>
        <taxon>Pseudomonadati</taxon>
        <taxon>Campylobacterota</taxon>
        <taxon>Epsilonproteobacteria</taxon>
        <taxon>Campylobacterales</taxon>
        <taxon>Sulfurimonadaceae</taxon>
        <taxon>Sulfurimonas</taxon>
    </lineage>
</organism>
<evidence type="ECO:0000259" key="5">
    <source>
        <dbReference type="PROSITE" id="PS51063"/>
    </source>
</evidence>
<dbReference type="PROSITE" id="PS51063">
    <property type="entry name" value="HTH_CRP_2"/>
    <property type="match status" value="1"/>
</dbReference>
<keyword evidence="1" id="KW-0805">Transcription regulation</keyword>
<dbReference type="SMART" id="SM00419">
    <property type="entry name" value="HTH_CRP"/>
    <property type="match status" value="1"/>
</dbReference>
<dbReference type="RefSeq" id="WP_345971042.1">
    <property type="nucleotide sequence ID" value="NZ_CP147920.1"/>
</dbReference>
<dbReference type="SUPFAM" id="SSF51206">
    <property type="entry name" value="cAMP-binding domain-like"/>
    <property type="match status" value="1"/>
</dbReference>